<feature type="transmembrane region" description="Helical" evidence="1">
    <location>
        <begin position="323"/>
        <end position="348"/>
    </location>
</feature>
<protein>
    <recommendedName>
        <fullName evidence="4">Type II secretion system protein GspF domain-containing protein</fullName>
    </recommendedName>
</protein>
<evidence type="ECO:0008006" key="4">
    <source>
        <dbReference type="Google" id="ProtNLM"/>
    </source>
</evidence>
<proteinExistence type="predicted"/>
<reference evidence="2 3" key="1">
    <citation type="submission" date="2023-06" db="EMBL/GenBank/DDBJ databases">
        <title>Pelomonas sp. APW6 16S ribosomal RNA gene genome sequencing and assembly.</title>
        <authorList>
            <person name="Woo H."/>
        </authorList>
    </citation>
    <scope>NUCLEOTIDE SEQUENCE [LARGE SCALE GENOMIC DNA]</scope>
    <source>
        <strain evidence="2 3">APW6</strain>
    </source>
</reference>
<keyword evidence="1" id="KW-0812">Transmembrane</keyword>
<dbReference type="EMBL" id="JASVDS010000008">
    <property type="protein sequence ID" value="MDL5034359.1"/>
    <property type="molecule type" value="Genomic_DNA"/>
</dbReference>
<comment type="caution">
    <text evidence="2">The sequence shown here is derived from an EMBL/GenBank/DDBJ whole genome shotgun (WGS) entry which is preliminary data.</text>
</comment>
<dbReference type="InterPro" id="IPR042094">
    <property type="entry name" value="T2SS_GspF_sf"/>
</dbReference>
<evidence type="ECO:0000256" key="1">
    <source>
        <dbReference type="SAM" id="Phobius"/>
    </source>
</evidence>
<sequence length="387" mass="42171">MIKAIQRKFDLFDFNLHRAEFYGDLAEMFERGESMLSFLEGEIQNASRTGMRSRAVALRLMLARYQSGAEGGRLEYLLNGIVPSSDALMLLAVERANSKPAALRSMKRTIEQQDEMRRIVVVASALPIVVILLCSVLIWTVAGLLRKVDQNAPVYVRDAIWTGFNGLAKWIADISIDYGPALMVVTAIGLMALVHSLPRWKGAWRLRAEQLPVYSLYRDYQAGLLCSSIAMLLQAGGTLRGSIEDLALRASPVLRWHLGRVLQSLDDAPNRAVEAFSRGVFSPYMVARASTLYRSTGKDKTFSDVLVQLGTSEGDRLVGRVRLAAILAGSSVTGVFATAAVILGIASVTAVGKFSNVMQPAAMMAAKAEYEAAHPIDAPDPVLPSNP</sequence>
<feature type="transmembrane region" description="Helical" evidence="1">
    <location>
        <begin position="119"/>
        <end position="142"/>
    </location>
</feature>
<feature type="transmembrane region" description="Helical" evidence="1">
    <location>
        <begin position="178"/>
        <end position="197"/>
    </location>
</feature>
<dbReference type="RefSeq" id="WP_285984434.1">
    <property type="nucleotide sequence ID" value="NZ_JASVDS010000008.1"/>
</dbReference>
<dbReference type="Gene3D" id="1.20.81.30">
    <property type="entry name" value="Type II secretion system (T2SS), domain F"/>
    <property type="match status" value="1"/>
</dbReference>
<dbReference type="Proteomes" id="UP001238603">
    <property type="component" value="Unassembled WGS sequence"/>
</dbReference>
<accession>A0ABT7LPH7</accession>
<gene>
    <name evidence="2" type="ORF">QRD43_20825</name>
</gene>
<name>A0ABT7LPH7_9BURK</name>
<evidence type="ECO:0000313" key="3">
    <source>
        <dbReference type="Proteomes" id="UP001238603"/>
    </source>
</evidence>
<keyword evidence="3" id="KW-1185">Reference proteome</keyword>
<keyword evidence="1" id="KW-0472">Membrane</keyword>
<organism evidence="2 3">
    <name type="scientific">Roseateles subflavus</name>
    <dbReference type="NCBI Taxonomy" id="3053353"/>
    <lineage>
        <taxon>Bacteria</taxon>
        <taxon>Pseudomonadati</taxon>
        <taxon>Pseudomonadota</taxon>
        <taxon>Betaproteobacteria</taxon>
        <taxon>Burkholderiales</taxon>
        <taxon>Sphaerotilaceae</taxon>
        <taxon>Roseateles</taxon>
    </lineage>
</organism>
<keyword evidence="1" id="KW-1133">Transmembrane helix</keyword>
<evidence type="ECO:0000313" key="2">
    <source>
        <dbReference type="EMBL" id="MDL5034359.1"/>
    </source>
</evidence>